<keyword evidence="2" id="KW-1133">Transmembrane helix</keyword>
<feature type="region of interest" description="Disordered" evidence="1">
    <location>
        <begin position="34"/>
        <end position="100"/>
    </location>
</feature>
<evidence type="ECO:0000256" key="3">
    <source>
        <dbReference type="SAM" id="SignalP"/>
    </source>
</evidence>
<evidence type="ECO:0000256" key="1">
    <source>
        <dbReference type="SAM" id="MobiDB-lite"/>
    </source>
</evidence>
<feature type="compositionally biased region" description="Gly residues" evidence="1">
    <location>
        <begin position="83"/>
        <end position="100"/>
    </location>
</feature>
<dbReference type="PANTHER" id="PTHR36721">
    <property type="entry name" value="PROLINE-RICH FAMILY PROTEIN"/>
    <property type="match status" value="1"/>
</dbReference>
<dbReference type="AlphaFoldDB" id="A0AAP0KUR6"/>
<keyword evidence="3" id="KW-0732">Signal</keyword>
<sequence>MAAPALLTLCSILLLTSDLLLASADLSHLSPAPAPLLTPHKRSPSPSPSGAAPPPATNSPPAPPSPATAPTANSSVLSDINTDGGGVAEKEGGSQGMSGGKKAGIAVGVIVGGAVIGFGAVVYKKRQSNVQRSQYGYSARRELL</sequence>
<gene>
    <name evidence="4" type="ORF">Scep_004932</name>
</gene>
<feature type="signal peptide" evidence="3">
    <location>
        <begin position="1"/>
        <end position="24"/>
    </location>
</feature>
<dbReference type="PANTHER" id="PTHR36721:SF15">
    <property type="entry name" value="EN_SPM-LIKE TRANSPOSON PROTEIN"/>
    <property type="match status" value="1"/>
</dbReference>
<feature type="chain" id="PRO_5043019239" evidence="3">
    <location>
        <begin position="25"/>
        <end position="144"/>
    </location>
</feature>
<dbReference type="EMBL" id="JBBNAG010000002">
    <property type="protein sequence ID" value="KAK9158358.1"/>
    <property type="molecule type" value="Genomic_DNA"/>
</dbReference>
<feature type="transmembrane region" description="Helical" evidence="2">
    <location>
        <begin position="103"/>
        <end position="123"/>
    </location>
</feature>
<keyword evidence="2" id="KW-0472">Membrane</keyword>
<evidence type="ECO:0000313" key="5">
    <source>
        <dbReference type="Proteomes" id="UP001419268"/>
    </source>
</evidence>
<comment type="caution">
    <text evidence="4">The sequence shown here is derived from an EMBL/GenBank/DDBJ whole genome shotgun (WGS) entry which is preliminary data.</text>
</comment>
<evidence type="ECO:0000313" key="4">
    <source>
        <dbReference type="EMBL" id="KAK9158358.1"/>
    </source>
</evidence>
<dbReference type="Proteomes" id="UP001419268">
    <property type="component" value="Unassembled WGS sequence"/>
</dbReference>
<feature type="compositionally biased region" description="Pro residues" evidence="1">
    <location>
        <begin position="45"/>
        <end position="67"/>
    </location>
</feature>
<name>A0AAP0KUR6_9MAGN</name>
<keyword evidence="5" id="KW-1185">Reference proteome</keyword>
<accession>A0AAP0KUR6</accession>
<evidence type="ECO:0000256" key="2">
    <source>
        <dbReference type="SAM" id="Phobius"/>
    </source>
</evidence>
<organism evidence="4 5">
    <name type="scientific">Stephania cephalantha</name>
    <dbReference type="NCBI Taxonomy" id="152367"/>
    <lineage>
        <taxon>Eukaryota</taxon>
        <taxon>Viridiplantae</taxon>
        <taxon>Streptophyta</taxon>
        <taxon>Embryophyta</taxon>
        <taxon>Tracheophyta</taxon>
        <taxon>Spermatophyta</taxon>
        <taxon>Magnoliopsida</taxon>
        <taxon>Ranunculales</taxon>
        <taxon>Menispermaceae</taxon>
        <taxon>Menispermoideae</taxon>
        <taxon>Cissampelideae</taxon>
        <taxon>Stephania</taxon>
    </lineage>
</organism>
<protein>
    <submittedName>
        <fullName evidence="4">Uncharacterized protein</fullName>
    </submittedName>
</protein>
<reference evidence="4 5" key="1">
    <citation type="submission" date="2024-01" db="EMBL/GenBank/DDBJ databases">
        <title>Genome assemblies of Stephania.</title>
        <authorList>
            <person name="Yang L."/>
        </authorList>
    </citation>
    <scope>NUCLEOTIDE SEQUENCE [LARGE SCALE GENOMIC DNA]</scope>
    <source>
        <strain evidence="4">JXDWG</strain>
        <tissue evidence="4">Leaf</tissue>
    </source>
</reference>
<keyword evidence="2" id="KW-0812">Transmembrane</keyword>
<proteinExistence type="predicted"/>